<comment type="similarity">
    <text evidence="1">Belongs to the thioesterase family.</text>
</comment>
<dbReference type="Gene3D" id="3.40.50.1820">
    <property type="entry name" value="alpha/beta hydrolase"/>
    <property type="match status" value="1"/>
</dbReference>
<dbReference type="EMBL" id="JAQFWP010000013">
    <property type="protein sequence ID" value="MDA2804776.1"/>
    <property type="molecule type" value="Genomic_DNA"/>
</dbReference>
<sequence length="299" mass="32571">MTPGPTPPAPALRERLARLPQGERAELLRRLRGRTPAAPDPGAWFARPSAGAAPELRLFCLPYAGGGGSVFRSWGADLPAGVEVCPVRLPGREARLSEPAHRSLPALVEALHRAIGPLLDVPFAFFGHSMGALIAFELARRLRQAGDPRPEHLFLAAFRAPHLPNPNIRIHHLPDEVIKTVLLKEGTPRQVVEDDAVMRSLLPTLRADLELCDTYDHVPGPPLSAPLSAFGGLQDVRVSGGDLDQWRRHTAARFRLIMLPGSHFFVHSARDAVLAEVSAELETTVTGKKERSHDRSTGE</sequence>
<protein>
    <submittedName>
        <fullName evidence="3">Thioesterase domain-containing protein</fullName>
    </submittedName>
</protein>
<proteinExistence type="inferred from homology"/>
<reference evidence="3" key="1">
    <citation type="submission" date="2023-01" db="EMBL/GenBank/DDBJ databases">
        <title>Draft genome sequence of Nocardiopsis sp. LSu2-4 isolated from halophytes.</title>
        <authorList>
            <person name="Duangmal K."/>
            <person name="Chantavorakit T."/>
        </authorList>
    </citation>
    <scope>NUCLEOTIDE SEQUENCE</scope>
    <source>
        <strain evidence="3">LSu2-4</strain>
    </source>
</reference>
<dbReference type="PANTHER" id="PTHR11487:SF0">
    <property type="entry name" value="S-ACYL FATTY ACID SYNTHASE THIOESTERASE, MEDIUM CHAIN"/>
    <property type="match status" value="1"/>
</dbReference>
<organism evidence="3 4">
    <name type="scientific">Nocardiopsis suaedae</name>
    <dbReference type="NCBI Taxonomy" id="3018444"/>
    <lineage>
        <taxon>Bacteria</taxon>
        <taxon>Bacillati</taxon>
        <taxon>Actinomycetota</taxon>
        <taxon>Actinomycetes</taxon>
        <taxon>Streptosporangiales</taxon>
        <taxon>Nocardiopsidaceae</taxon>
        <taxon>Nocardiopsis</taxon>
    </lineage>
</organism>
<dbReference type="InterPro" id="IPR012223">
    <property type="entry name" value="TEII"/>
</dbReference>
<comment type="caution">
    <text evidence="3">The sequence shown here is derived from an EMBL/GenBank/DDBJ whole genome shotgun (WGS) entry which is preliminary data.</text>
</comment>
<keyword evidence="4" id="KW-1185">Reference proteome</keyword>
<accession>A0ABT4TJC2</accession>
<evidence type="ECO:0000313" key="3">
    <source>
        <dbReference type="EMBL" id="MDA2804776.1"/>
    </source>
</evidence>
<gene>
    <name evidence="3" type="ORF">O4U47_09655</name>
</gene>
<name>A0ABT4TJC2_9ACTN</name>
<dbReference type="RefSeq" id="WP_270677356.1">
    <property type="nucleotide sequence ID" value="NZ_JAQFWP010000013.1"/>
</dbReference>
<dbReference type="Proteomes" id="UP001165685">
    <property type="component" value="Unassembled WGS sequence"/>
</dbReference>
<dbReference type="InterPro" id="IPR001031">
    <property type="entry name" value="Thioesterase"/>
</dbReference>
<dbReference type="InterPro" id="IPR029058">
    <property type="entry name" value="AB_hydrolase_fold"/>
</dbReference>
<evidence type="ECO:0000259" key="2">
    <source>
        <dbReference type="Pfam" id="PF00975"/>
    </source>
</evidence>
<feature type="domain" description="Thioesterase" evidence="2">
    <location>
        <begin position="57"/>
        <end position="279"/>
    </location>
</feature>
<dbReference type="SUPFAM" id="SSF53474">
    <property type="entry name" value="alpha/beta-Hydrolases"/>
    <property type="match status" value="1"/>
</dbReference>
<evidence type="ECO:0000313" key="4">
    <source>
        <dbReference type="Proteomes" id="UP001165685"/>
    </source>
</evidence>
<dbReference type="PANTHER" id="PTHR11487">
    <property type="entry name" value="THIOESTERASE"/>
    <property type="match status" value="1"/>
</dbReference>
<dbReference type="Pfam" id="PF00975">
    <property type="entry name" value="Thioesterase"/>
    <property type="match status" value="1"/>
</dbReference>
<evidence type="ECO:0000256" key="1">
    <source>
        <dbReference type="ARBA" id="ARBA00007169"/>
    </source>
</evidence>